<protein>
    <submittedName>
        <fullName evidence="2">Uncharacterized protein</fullName>
    </submittedName>
</protein>
<reference evidence="2 3" key="2">
    <citation type="journal article" date="2012" name="BMC Genomics">
        <title>The genome of Pelobacter carbinolicus reveals surprising metabolic capabilities and physiological features.</title>
        <authorList>
            <person name="Aklujkar M."/>
            <person name="Haveman S.A."/>
            <person name="Didonato R.Jr."/>
            <person name="Chertkov O."/>
            <person name="Han C.S."/>
            <person name="Land M.L."/>
            <person name="Brown P."/>
            <person name="Lovley D.R."/>
        </authorList>
    </citation>
    <scope>NUCLEOTIDE SEQUENCE [LARGE SCALE GENOMIC DNA]</scope>
    <source>
        <strain evidence="3">DSM 2380 / NBRC 103641 / GraBd1</strain>
    </source>
</reference>
<evidence type="ECO:0000313" key="3">
    <source>
        <dbReference type="Proteomes" id="UP000002534"/>
    </source>
</evidence>
<keyword evidence="1" id="KW-0472">Membrane</keyword>
<gene>
    <name evidence="2" type="ordered locus">Pcar_3486</name>
</gene>
<dbReference type="Proteomes" id="UP000002534">
    <property type="component" value="Chromosome"/>
</dbReference>
<proteinExistence type="predicted"/>
<dbReference type="HOGENOM" id="CLU_2524569_0_0_7"/>
<dbReference type="AlphaFoldDB" id="J9UIA1"/>
<reference evidence="3" key="1">
    <citation type="submission" date="2005-10" db="EMBL/GenBank/DDBJ databases">
        <title>Complete sequence of Pelobacter carbinolicus DSM 2380.</title>
        <authorList>
            <person name="Copeland A."/>
            <person name="Lucas S."/>
            <person name="Lapidus A."/>
            <person name="Barry K."/>
            <person name="Detter J.C."/>
            <person name="Glavina T."/>
            <person name="Hammon N."/>
            <person name="Israni S."/>
            <person name="Pitluck S."/>
            <person name="Chertkov O."/>
            <person name="Schmutz J."/>
            <person name="Larimer F."/>
            <person name="Land M."/>
            <person name="Kyrpides N."/>
            <person name="Ivanova N."/>
            <person name="Richardson P."/>
        </authorList>
    </citation>
    <scope>NUCLEOTIDE SEQUENCE [LARGE SCALE GENOMIC DNA]</scope>
    <source>
        <strain evidence="3">DSM 2380 / NBRC 103641 / GraBd1</strain>
    </source>
</reference>
<organism evidence="2 3">
    <name type="scientific">Syntrophotalea carbinolica (strain DSM 2380 / NBRC 103641 / GraBd1)</name>
    <name type="common">Pelobacter carbinolicus</name>
    <dbReference type="NCBI Taxonomy" id="338963"/>
    <lineage>
        <taxon>Bacteria</taxon>
        <taxon>Pseudomonadati</taxon>
        <taxon>Thermodesulfobacteriota</taxon>
        <taxon>Desulfuromonadia</taxon>
        <taxon>Desulfuromonadales</taxon>
        <taxon>Syntrophotaleaceae</taxon>
        <taxon>Syntrophotalea</taxon>
    </lineage>
</organism>
<keyword evidence="1" id="KW-1133">Transmembrane helix</keyword>
<evidence type="ECO:0000313" key="2">
    <source>
        <dbReference type="EMBL" id="AFR67631.1"/>
    </source>
</evidence>
<dbReference type="EMBL" id="CP000142">
    <property type="protein sequence ID" value="AFR67631.1"/>
    <property type="molecule type" value="Genomic_DNA"/>
</dbReference>
<keyword evidence="1" id="KW-0812">Transmembrane</keyword>
<dbReference type="STRING" id="338963.Pcar_3486"/>
<sequence>MVVCPPHAPPSPLSARLLFIYPCCSVFMVVSTGLMGMLPDIGQPVSRRGRYFNLSCISINNSCTPVPIPLFIQLSSWPSASFTV</sequence>
<dbReference type="KEGG" id="pca:Pcar_3486"/>
<evidence type="ECO:0000256" key="1">
    <source>
        <dbReference type="SAM" id="Phobius"/>
    </source>
</evidence>
<accession>J9UIA1</accession>
<feature type="transmembrane region" description="Helical" evidence="1">
    <location>
        <begin position="19"/>
        <end position="38"/>
    </location>
</feature>
<keyword evidence="3" id="KW-1185">Reference proteome</keyword>
<name>J9UIA1_SYNC1</name>